<organism evidence="20 21">
    <name type="scientific">Rhizoctonia solani</name>
    <dbReference type="NCBI Taxonomy" id="456999"/>
    <lineage>
        <taxon>Eukaryota</taxon>
        <taxon>Fungi</taxon>
        <taxon>Dikarya</taxon>
        <taxon>Basidiomycota</taxon>
        <taxon>Agaricomycotina</taxon>
        <taxon>Agaricomycetes</taxon>
        <taxon>Cantharellales</taxon>
        <taxon>Ceratobasidiaceae</taxon>
        <taxon>Rhizoctonia</taxon>
    </lineage>
</organism>
<evidence type="ECO:0000256" key="12">
    <source>
        <dbReference type="ARBA" id="ARBA00022824"/>
    </source>
</evidence>
<evidence type="ECO:0000256" key="17">
    <source>
        <dbReference type="SAM" id="MobiDB-lite"/>
    </source>
</evidence>
<feature type="compositionally biased region" description="Pro residues" evidence="17">
    <location>
        <begin position="746"/>
        <end position="759"/>
    </location>
</feature>
<feature type="transmembrane region" description="Helical" evidence="18">
    <location>
        <begin position="325"/>
        <end position="344"/>
    </location>
</feature>
<keyword evidence="8 18" id="KW-0812">Transmembrane</keyword>
<feature type="region of interest" description="Disordered" evidence="17">
    <location>
        <begin position="687"/>
        <end position="1070"/>
    </location>
</feature>
<dbReference type="PANTHER" id="PTHR22763">
    <property type="entry name" value="RING ZINC FINGER PROTEIN"/>
    <property type="match status" value="1"/>
</dbReference>
<proteinExistence type="inferred from homology"/>
<dbReference type="GO" id="GO:0015937">
    <property type="term" value="P:coenzyme A biosynthetic process"/>
    <property type="evidence" value="ECO:0007669"/>
    <property type="project" value="UniProtKB-ARBA"/>
</dbReference>
<evidence type="ECO:0000256" key="7">
    <source>
        <dbReference type="ARBA" id="ARBA00022679"/>
    </source>
</evidence>
<dbReference type="AlphaFoldDB" id="A0A8H7I0E8"/>
<evidence type="ECO:0000313" key="20">
    <source>
        <dbReference type="EMBL" id="KAF8712190.1"/>
    </source>
</evidence>
<dbReference type="Pfam" id="PF12678">
    <property type="entry name" value="zf-rbx1"/>
    <property type="match status" value="1"/>
</dbReference>
<comment type="subcellular location">
    <subcellularLocation>
        <location evidence="2">Endoplasmic reticulum membrane</location>
        <topology evidence="2">Multi-pass membrane protein</topology>
    </subcellularLocation>
</comment>
<feature type="transmembrane region" description="Helical" evidence="18">
    <location>
        <begin position="462"/>
        <end position="483"/>
    </location>
</feature>
<feature type="compositionally biased region" description="Low complexity" evidence="17">
    <location>
        <begin position="982"/>
        <end position="993"/>
    </location>
</feature>
<evidence type="ECO:0000256" key="16">
    <source>
        <dbReference type="PROSITE-ProRule" id="PRU00175"/>
    </source>
</evidence>
<dbReference type="OrthoDB" id="7759664at2759"/>
<keyword evidence="11" id="KW-0833">Ubl conjugation pathway</keyword>
<evidence type="ECO:0000256" key="5">
    <source>
        <dbReference type="ARBA" id="ARBA00010089"/>
    </source>
</evidence>
<keyword evidence="15 18" id="KW-0472">Membrane</keyword>
<dbReference type="EMBL" id="JACYCD010000044">
    <property type="protein sequence ID" value="KAF8712190.1"/>
    <property type="molecule type" value="Genomic_DNA"/>
</dbReference>
<feature type="compositionally biased region" description="Low complexity" evidence="17">
    <location>
        <begin position="687"/>
        <end position="717"/>
    </location>
</feature>
<evidence type="ECO:0000256" key="4">
    <source>
        <dbReference type="ARBA" id="ARBA00005703"/>
    </source>
</evidence>
<reference evidence="20" key="1">
    <citation type="submission" date="2020-09" db="EMBL/GenBank/DDBJ databases">
        <title>Comparative genome analyses of four rice-infecting Rhizoctonia solani isolates reveal extensive enrichment of homogalacturonan modification genes.</title>
        <authorList>
            <person name="Lee D.-Y."/>
            <person name="Jeon J."/>
            <person name="Kim K.-T."/>
            <person name="Cheong K."/>
            <person name="Song H."/>
            <person name="Choi G."/>
            <person name="Ko J."/>
            <person name="Opiyo S.O."/>
            <person name="Zuo S."/>
            <person name="Madhav S."/>
            <person name="Lee Y.-H."/>
            <person name="Wang G.-L."/>
        </authorList>
    </citation>
    <scope>NUCLEOTIDE SEQUENCE</scope>
    <source>
        <strain evidence="20">AG1-IA WGL</strain>
    </source>
</reference>
<feature type="compositionally biased region" description="Acidic residues" evidence="17">
    <location>
        <begin position="1174"/>
        <end position="1187"/>
    </location>
</feature>
<evidence type="ECO:0000256" key="9">
    <source>
        <dbReference type="ARBA" id="ARBA00022723"/>
    </source>
</evidence>
<evidence type="ECO:0000256" key="3">
    <source>
        <dbReference type="ARBA" id="ARBA00004906"/>
    </source>
</evidence>
<dbReference type="UniPathway" id="UPA00143"/>
<keyword evidence="7" id="KW-0808">Transferase</keyword>
<protein>
    <recommendedName>
        <fullName evidence="6">RING-type E3 ubiquitin transferase</fullName>
        <ecNumber evidence="6">2.3.2.27</ecNumber>
    </recommendedName>
</protein>
<evidence type="ECO:0000256" key="8">
    <source>
        <dbReference type="ARBA" id="ARBA00022692"/>
    </source>
</evidence>
<keyword evidence="14 18" id="KW-1133">Transmembrane helix</keyword>
<name>A0A8H7I0E8_9AGAM</name>
<evidence type="ECO:0000313" key="21">
    <source>
        <dbReference type="Proteomes" id="UP000602905"/>
    </source>
</evidence>
<comment type="pathway">
    <text evidence="3">Protein modification; protein ubiquitination.</text>
</comment>
<comment type="catalytic activity">
    <reaction evidence="1">
        <text>S-ubiquitinyl-[E2 ubiquitin-conjugating enzyme]-L-cysteine + [acceptor protein]-L-lysine = [E2 ubiquitin-conjugating enzyme]-L-cysteine + N(6)-ubiquitinyl-[acceptor protein]-L-lysine.</text>
        <dbReference type="EC" id="2.3.2.27"/>
    </reaction>
</comment>
<dbReference type="GO" id="GO:0016567">
    <property type="term" value="P:protein ubiquitination"/>
    <property type="evidence" value="ECO:0007669"/>
    <property type="project" value="UniProtKB-UniPathway"/>
</dbReference>
<dbReference type="GO" id="GO:0005789">
    <property type="term" value="C:endoplasmic reticulum membrane"/>
    <property type="evidence" value="ECO:0007669"/>
    <property type="project" value="UniProtKB-SubCell"/>
</dbReference>
<evidence type="ECO:0000256" key="11">
    <source>
        <dbReference type="ARBA" id="ARBA00022786"/>
    </source>
</evidence>
<dbReference type="GO" id="GO:0061630">
    <property type="term" value="F:ubiquitin protein ligase activity"/>
    <property type="evidence" value="ECO:0007669"/>
    <property type="project" value="UniProtKB-EC"/>
</dbReference>
<keyword evidence="12" id="KW-0256">Endoplasmic reticulum</keyword>
<feature type="transmembrane region" description="Helical" evidence="18">
    <location>
        <begin position="422"/>
        <end position="441"/>
    </location>
</feature>
<feature type="compositionally biased region" description="Low complexity" evidence="17">
    <location>
        <begin position="886"/>
        <end position="897"/>
    </location>
</feature>
<feature type="non-terminal residue" evidence="20">
    <location>
        <position position="1187"/>
    </location>
</feature>
<feature type="compositionally biased region" description="Low complexity" evidence="17">
    <location>
        <begin position="906"/>
        <end position="921"/>
    </location>
</feature>
<feature type="compositionally biased region" description="Polar residues" evidence="17">
    <location>
        <begin position="966"/>
        <end position="981"/>
    </location>
</feature>
<evidence type="ECO:0000256" key="15">
    <source>
        <dbReference type="ARBA" id="ARBA00023136"/>
    </source>
</evidence>
<dbReference type="InterPro" id="IPR001841">
    <property type="entry name" value="Znf_RING"/>
</dbReference>
<dbReference type="Gene3D" id="3.30.40.10">
    <property type="entry name" value="Zinc/RING finger domain, C3HC4 (zinc finger)"/>
    <property type="match status" value="1"/>
</dbReference>
<dbReference type="InterPro" id="IPR058051">
    <property type="entry name" value="Znf_RING_synoviolin"/>
</dbReference>
<dbReference type="Gene3D" id="3.40.50.10300">
    <property type="entry name" value="CoaB-like"/>
    <property type="match status" value="1"/>
</dbReference>
<evidence type="ECO:0000256" key="13">
    <source>
        <dbReference type="ARBA" id="ARBA00022833"/>
    </source>
</evidence>
<dbReference type="Pfam" id="PF04127">
    <property type="entry name" value="DFP"/>
    <property type="match status" value="1"/>
</dbReference>
<feature type="compositionally biased region" description="Polar residues" evidence="17">
    <location>
        <begin position="1002"/>
        <end position="1014"/>
    </location>
</feature>
<evidence type="ECO:0000259" key="19">
    <source>
        <dbReference type="PROSITE" id="PS50089"/>
    </source>
</evidence>
<dbReference type="InterPro" id="IPR050731">
    <property type="entry name" value="HRD1_E3_ubiq-ligases"/>
</dbReference>
<feature type="compositionally biased region" description="Low complexity" evidence="17">
    <location>
        <begin position="936"/>
        <end position="947"/>
    </location>
</feature>
<dbReference type="CDD" id="cd16479">
    <property type="entry name" value="RING-H2_synoviolin"/>
    <property type="match status" value="1"/>
</dbReference>
<evidence type="ECO:0000256" key="10">
    <source>
        <dbReference type="ARBA" id="ARBA00022771"/>
    </source>
</evidence>
<dbReference type="InterPro" id="IPR035929">
    <property type="entry name" value="CoaB-like_sf"/>
</dbReference>
<dbReference type="PANTHER" id="PTHR22763:SF184">
    <property type="entry name" value="E3 UBIQUITIN-PROTEIN LIGASE SYNOVIOLIN"/>
    <property type="match status" value="1"/>
</dbReference>
<accession>A0A8H7I0E8</accession>
<dbReference type="InterPro" id="IPR057992">
    <property type="entry name" value="TPR_SYVN1_N"/>
</dbReference>
<keyword evidence="13" id="KW-0862">Zinc</keyword>
<evidence type="ECO:0000256" key="14">
    <source>
        <dbReference type="ARBA" id="ARBA00022989"/>
    </source>
</evidence>
<dbReference type="SMART" id="SM00184">
    <property type="entry name" value="RING"/>
    <property type="match status" value="1"/>
</dbReference>
<dbReference type="GO" id="GO:0043161">
    <property type="term" value="P:proteasome-mediated ubiquitin-dependent protein catabolic process"/>
    <property type="evidence" value="ECO:0007669"/>
    <property type="project" value="TreeGrafter"/>
</dbReference>
<dbReference type="PROSITE" id="PS50089">
    <property type="entry name" value="ZF_RING_2"/>
    <property type="match status" value="1"/>
</dbReference>
<evidence type="ECO:0000256" key="1">
    <source>
        <dbReference type="ARBA" id="ARBA00000900"/>
    </source>
</evidence>
<dbReference type="Proteomes" id="UP000602905">
    <property type="component" value="Unassembled WGS sequence"/>
</dbReference>
<keyword evidence="10 16" id="KW-0863">Zinc-finger</keyword>
<dbReference type="EC" id="2.3.2.27" evidence="6"/>
<dbReference type="InterPro" id="IPR007085">
    <property type="entry name" value="DNA/pantothenate-metab_flavo_C"/>
</dbReference>
<feature type="transmembrane region" description="Helical" evidence="18">
    <location>
        <begin position="544"/>
        <end position="571"/>
    </location>
</feature>
<comment type="caution">
    <text evidence="20">The sequence shown here is derived from an EMBL/GenBank/DDBJ whole genome shotgun (WGS) entry which is preliminary data.</text>
</comment>
<feature type="region of interest" description="Disordered" evidence="17">
    <location>
        <begin position="1110"/>
        <end position="1187"/>
    </location>
</feature>
<keyword evidence="9" id="KW-0479">Metal-binding</keyword>
<gene>
    <name evidence="20" type="ORF">RHS03_01282</name>
</gene>
<evidence type="ECO:0000256" key="18">
    <source>
        <dbReference type="SAM" id="Phobius"/>
    </source>
</evidence>
<dbReference type="InterPro" id="IPR024766">
    <property type="entry name" value="Znf_RING_H2"/>
</dbReference>
<dbReference type="SUPFAM" id="SSF57850">
    <property type="entry name" value="RING/U-box"/>
    <property type="match status" value="1"/>
</dbReference>
<evidence type="ECO:0000256" key="6">
    <source>
        <dbReference type="ARBA" id="ARBA00012483"/>
    </source>
</evidence>
<sequence length="1187" mass="129315">MDVNEDTSFSAESYFETQPPPAGIEEAIQSSGGTTVPLELHVVRFLDNFSAGTRGATSAEYFLKAGYAVIFMHRQFSLQPFSRHYSHTTNPFLDFLELHPPAEGSNGDQPVITVSPSKRTQLAEVLATYQEVHRARTLHTLTFVTINDYLYLLRGISSILKSAGRKGMYYLAAAVSDFFVPRKRLSEHKIQSRKGSLIIEMDQVPKILKPLVEEWTFGGFVVSFKLETDKDLLIPKARAALERYGHQVVIANRLDNRKYEVIFVTRADDGPGSKIPKFKEEVVRLKDNDSEIEEDIVAKLASSHDQWIEGDGLGMPLATVTTNRLLLYGAVSTTLASLAVYTTFSTHSNFYSAVVHLSKSNGSILTLANFMVFVTLMVAKVMQLIFFGPLRTNEVERLYDRTWYFLTESLLAFTIFREDFDAAFVCLFGGLLFVKSFHWILADRVEAMDQQPYPGPPKSFHIRTLALFNLLALVDVVVIGSLAEVILHEGVDGLVLFVSEYAILLASLFNSWLKYLISVYDIYRASRRGGDDAPPWEHKSMYIFYVELLTDFLKLSTYLAFFLTVLTYYGLPLNIIRDVFLTARSFIGRVRDLLRYRAATRDMDHRYPDALPTEMEALGDRTCIICREEMVSRGTAGAGAVTGGPNTTPKKLPCGHIFHFHCLRSWLERQQSCPTCRRTVLESGRPGNAANGNAANANPAAPNPQAGAVPNPPQGAVELFNRVWNAPGQGPQPPAAPAVANGQAPVAPPPPFGQLPPFPWHAGQINQPQWPPQVPRQFQGFNAGGQWYPWGAPPAENERGQRPQNDSTPARTIPSTSGLGLPSSPPPLDRDVTSMQPNSSGPPPPAPTPVRQVITVPNKTPPEAKEGAKSTDSNEIVNNGGPGTSAREAAALAALRRFQAGRSTESLKSPGLSGSKPGSLSATNSMEPKSTPRALSSSPSGSIDLSSRAQNTVQEAAEGADRLERSPTSLEQGVRTQSLPGATSATTSSRTHAPNLIPLYNPGSNTPGHGSNIPSPYFLPSGSSTAPLIDVRQPSAPRSSPYLFGPPSSGPRPPSLPRHGQLPSDVSDSQLRQLDRVTREAIDERLRVLESVQTTVWQCVEELTRLRSSLPDPGLEERRGSTSGLGGGGPIGSTNGSTSSFEAEAFAPNIQVDSTESSDIDVKGKGKGKALADVGDETEDTDVVDTR</sequence>
<dbReference type="SUPFAM" id="SSF102645">
    <property type="entry name" value="CoaB-like"/>
    <property type="match status" value="1"/>
</dbReference>
<comment type="similarity">
    <text evidence="5">Belongs to the HRD1 family.</text>
</comment>
<dbReference type="Pfam" id="PF25563">
    <property type="entry name" value="TPR_SYVN1_N"/>
    <property type="match status" value="1"/>
</dbReference>
<comment type="similarity">
    <text evidence="4">Belongs to the PPC synthetase family.</text>
</comment>
<feature type="transmembrane region" description="Helical" evidence="18">
    <location>
        <begin position="364"/>
        <end position="386"/>
    </location>
</feature>
<feature type="domain" description="RING-type" evidence="19">
    <location>
        <begin position="623"/>
        <end position="677"/>
    </location>
</feature>
<dbReference type="InterPro" id="IPR013083">
    <property type="entry name" value="Znf_RING/FYVE/PHD"/>
</dbReference>
<dbReference type="GO" id="GO:0036503">
    <property type="term" value="P:ERAD pathway"/>
    <property type="evidence" value="ECO:0007669"/>
    <property type="project" value="TreeGrafter"/>
</dbReference>
<evidence type="ECO:0000256" key="2">
    <source>
        <dbReference type="ARBA" id="ARBA00004477"/>
    </source>
</evidence>
<dbReference type="GO" id="GO:0008270">
    <property type="term" value="F:zinc ion binding"/>
    <property type="evidence" value="ECO:0007669"/>
    <property type="project" value="UniProtKB-KW"/>
</dbReference>
<feature type="transmembrane region" description="Helical" evidence="18">
    <location>
        <begin position="503"/>
        <end position="523"/>
    </location>
</feature>